<name>A0A2V3U547_9HYPH</name>
<sequence length="266" mass="28291">MTSSRGAGPIFMCVGMATLAFIVLPLPFIILYSFSPNAYAVISSQGFTLKWFVSFFENDRFMAATAASLQIAAITTVASLLLAIPTAVMAVRHRFVGRELLLTLISAPLVVPGVIVGTAALGFVSQTGIGPGFWPLTVAMIALALPLTMRPLIANLSGLDPDLENAARNLGASPFSAFMRITLPQLAPGLVAGGTFAFVEAMDNFAIAAFLSNITFTTLPVESYSYIRDIDDPTVAAMATLLILFSVFVVFLIERLLGLDKFLDLG</sequence>
<dbReference type="AlphaFoldDB" id="A0A2V3U547"/>
<evidence type="ECO:0000256" key="1">
    <source>
        <dbReference type="ARBA" id="ARBA00004429"/>
    </source>
</evidence>
<keyword evidence="6 8" id="KW-1133">Transmembrane helix</keyword>
<keyword evidence="7 8" id="KW-0472">Membrane</keyword>
<evidence type="ECO:0000313" key="10">
    <source>
        <dbReference type="Proteomes" id="UP000248021"/>
    </source>
</evidence>
<dbReference type="RefSeq" id="WP_110375186.1">
    <property type="nucleotide sequence ID" value="NZ_CAKNFM010000006.1"/>
</dbReference>
<keyword evidence="4" id="KW-0997">Cell inner membrane</keyword>
<dbReference type="InterPro" id="IPR000515">
    <property type="entry name" value="MetI-like"/>
</dbReference>
<dbReference type="PANTHER" id="PTHR43357:SF4">
    <property type="entry name" value="INNER MEMBRANE ABC TRANSPORTER PERMEASE PROTEIN YDCV"/>
    <property type="match status" value="1"/>
</dbReference>
<feature type="transmembrane region" description="Helical" evidence="8">
    <location>
        <begin position="12"/>
        <end position="34"/>
    </location>
</feature>
<keyword evidence="5 8" id="KW-0812">Transmembrane</keyword>
<dbReference type="Pfam" id="PF00528">
    <property type="entry name" value="BPD_transp_1"/>
    <property type="match status" value="1"/>
</dbReference>
<dbReference type="GO" id="GO:0005886">
    <property type="term" value="C:plasma membrane"/>
    <property type="evidence" value="ECO:0007669"/>
    <property type="project" value="UniProtKB-SubCell"/>
</dbReference>
<feature type="transmembrane region" description="Helical" evidence="8">
    <location>
        <begin position="100"/>
        <end position="121"/>
    </location>
</feature>
<comment type="similarity">
    <text evidence="8">Belongs to the binding-protein-dependent transport system permease family.</text>
</comment>
<dbReference type="EMBL" id="QJJK01000006">
    <property type="protein sequence ID" value="PXW57847.1"/>
    <property type="molecule type" value="Genomic_DNA"/>
</dbReference>
<keyword evidence="3" id="KW-1003">Cell membrane</keyword>
<accession>A0A2V3U547</accession>
<feature type="transmembrane region" description="Helical" evidence="8">
    <location>
        <begin position="205"/>
        <end position="227"/>
    </location>
</feature>
<dbReference type="SUPFAM" id="SSF161098">
    <property type="entry name" value="MetI-like"/>
    <property type="match status" value="1"/>
</dbReference>
<keyword evidence="2 8" id="KW-0813">Transport</keyword>
<comment type="caution">
    <text evidence="9">The sequence shown here is derived from an EMBL/GenBank/DDBJ whole genome shotgun (WGS) entry which is preliminary data.</text>
</comment>
<evidence type="ECO:0000256" key="4">
    <source>
        <dbReference type="ARBA" id="ARBA00022519"/>
    </source>
</evidence>
<proteinExistence type="inferred from homology"/>
<keyword evidence="10" id="KW-1185">Reference proteome</keyword>
<dbReference type="Gene3D" id="1.10.3720.10">
    <property type="entry name" value="MetI-like"/>
    <property type="match status" value="1"/>
</dbReference>
<dbReference type="OrthoDB" id="5622164at2"/>
<evidence type="ECO:0000256" key="5">
    <source>
        <dbReference type="ARBA" id="ARBA00022692"/>
    </source>
</evidence>
<dbReference type="PROSITE" id="PS50928">
    <property type="entry name" value="ABC_TM1"/>
    <property type="match status" value="1"/>
</dbReference>
<dbReference type="Proteomes" id="UP000248021">
    <property type="component" value="Unassembled WGS sequence"/>
</dbReference>
<evidence type="ECO:0000313" key="9">
    <source>
        <dbReference type="EMBL" id="PXW57847.1"/>
    </source>
</evidence>
<gene>
    <name evidence="9" type="ORF">C7450_10619</name>
</gene>
<feature type="transmembrane region" description="Helical" evidence="8">
    <location>
        <begin position="133"/>
        <end position="156"/>
    </location>
</feature>
<dbReference type="GO" id="GO:0055085">
    <property type="term" value="P:transmembrane transport"/>
    <property type="evidence" value="ECO:0007669"/>
    <property type="project" value="InterPro"/>
</dbReference>
<evidence type="ECO:0000256" key="2">
    <source>
        <dbReference type="ARBA" id="ARBA00022448"/>
    </source>
</evidence>
<dbReference type="InterPro" id="IPR035906">
    <property type="entry name" value="MetI-like_sf"/>
</dbReference>
<comment type="subcellular location">
    <subcellularLocation>
        <location evidence="1">Cell inner membrane</location>
        <topology evidence="1">Multi-pass membrane protein</topology>
    </subcellularLocation>
    <subcellularLocation>
        <location evidence="8">Cell membrane</location>
        <topology evidence="8">Multi-pass membrane protein</topology>
    </subcellularLocation>
</comment>
<organism evidence="9 10">
    <name type="scientific">Chelatococcus asaccharovorans</name>
    <dbReference type="NCBI Taxonomy" id="28210"/>
    <lineage>
        <taxon>Bacteria</taxon>
        <taxon>Pseudomonadati</taxon>
        <taxon>Pseudomonadota</taxon>
        <taxon>Alphaproteobacteria</taxon>
        <taxon>Hyphomicrobiales</taxon>
        <taxon>Chelatococcaceae</taxon>
        <taxon>Chelatococcus</taxon>
    </lineage>
</organism>
<feature type="transmembrane region" description="Helical" evidence="8">
    <location>
        <begin position="234"/>
        <end position="253"/>
    </location>
</feature>
<evidence type="ECO:0000256" key="3">
    <source>
        <dbReference type="ARBA" id="ARBA00022475"/>
    </source>
</evidence>
<feature type="transmembrane region" description="Helical" evidence="8">
    <location>
        <begin position="61"/>
        <end position="88"/>
    </location>
</feature>
<dbReference type="CDD" id="cd06261">
    <property type="entry name" value="TM_PBP2"/>
    <property type="match status" value="1"/>
</dbReference>
<reference evidence="9 10" key="1">
    <citation type="submission" date="2018-05" db="EMBL/GenBank/DDBJ databases">
        <title>Genomic Encyclopedia of Type Strains, Phase IV (KMG-IV): sequencing the most valuable type-strain genomes for metagenomic binning, comparative biology and taxonomic classification.</title>
        <authorList>
            <person name="Goeker M."/>
        </authorList>
    </citation>
    <scope>NUCLEOTIDE SEQUENCE [LARGE SCALE GENOMIC DNA]</scope>
    <source>
        <strain evidence="9 10">DSM 6462</strain>
    </source>
</reference>
<evidence type="ECO:0000256" key="6">
    <source>
        <dbReference type="ARBA" id="ARBA00022989"/>
    </source>
</evidence>
<evidence type="ECO:0000256" key="7">
    <source>
        <dbReference type="ARBA" id="ARBA00023136"/>
    </source>
</evidence>
<evidence type="ECO:0000256" key="8">
    <source>
        <dbReference type="RuleBase" id="RU363032"/>
    </source>
</evidence>
<protein>
    <submittedName>
        <fullName evidence="9">Putative spermidine/putrescine transport system permease protein</fullName>
    </submittedName>
</protein>
<dbReference type="PANTHER" id="PTHR43357">
    <property type="entry name" value="INNER MEMBRANE ABC TRANSPORTER PERMEASE PROTEIN YDCV"/>
    <property type="match status" value="1"/>
</dbReference>